<keyword evidence="1" id="KW-0805">Transcription regulation</keyword>
<dbReference type="PANTHER" id="PTHR43280">
    <property type="entry name" value="ARAC-FAMILY TRANSCRIPTIONAL REGULATOR"/>
    <property type="match status" value="1"/>
</dbReference>
<reference evidence="5 6" key="1">
    <citation type="submission" date="2024-11" db="EMBL/GenBank/DDBJ databases">
        <authorList>
            <person name="Heng Y.C."/>
            <person name="Lim A.C.H."/>
            <person name="Lee J.K.Y."/>
            <person name="Kittelmann S."/>
        </authorList>
    </citation>
    <scope>NUCLEOTIDE SEQUENCE [LARGE SCALE GENOMIC DNA]</scope>
    <source>
        <strain evidence="5 6">WILCCON 0114</strain>
    </source>
</reference>
<dbReference type="SUPFAM" id="SSF46689">
    <property type="entry name" value="Homeodomain-like"/>
    <property type="match status" value="2"/>
</dbReference>
<dbReference type="InterPro" id="IPR003313">
    <property type="entry name" value="AraC-bd"/>
</dbReference>
<dbReference type="InterPro" id="IPR018062">
    <property type="entry name" value="HTH_AraC-typ_CS"/>
</dbReference>
<dbReference type="InterPro" id="IPR014710">
    <property type="entry name" value="RmlC-like_jellyroll"/>
</dbReference>
<evidence type="ECO:0000259" key="4">
    <source>
        <dbReference type="PROSITE" id="PS01124"/>
    </source>
</evidence>
<evidence type="ECO:0000256" key="3">
    <source>
        <dbReference type="ARBA" id="ARBA00023163"/>
    </source>
</evidence>
<evidence type="ECO:0000313" key="6">
    <source>
        <dbReference type="Proteomes" id="UP001623592"/>
    </source>
</evidence>
<protein>
    <submittedName>
        <fullName evidence="5">AraC family transcriptional regulator</fullName>
    </submittedName>
</protein>
<sequence length="302" mass="34160">MQKRGDTMQIHPSSLNNINYVPYSFATDFPIYDLDGSPHSPPAKGNHMHYHNCLEIGFCYGGSGIFLVGNRILPFSKGDVSIIFNNQIHIANSNSFDMSYWRFVMIEPNALLSLFKNKPLEAFITGSSTLLDFPHILNSKNHSEICNLVKMIIDNLTKRNTNYKTSVIGLSLALISSLETLSLNFNRTNNLDNISEDYQQLIPALNFISSNLTSSITIGELSQKCSMSESSFRRYFKKVMGTSPMDFIYSSRIKIASQLLYNKTYSISQISLEVGYNSLSSFNRHFKKYTGTSPSNWKNRIS</sequence>
<dbReference type="PRINTS" id="PR00032">
    <property type="entry name" value="HTHARAC"/>
</dbReference>
<evidence type="ECO:0000256" key="1">
    <source>
        <dbReference type="ARBA" id="ARBA00023015"/>
    </source>
</evidence>
<keyword evidence="3" id="KW-0804">Transcription</keyword>
<dbReference type="PROSITE" id="PS01124">
    <property type="entry name" value="HTH_ARAC_FAMILY_2"/>
    <property type="match status" value="1"/>
</dbReference>
<dbReference type="Pfam" id="PF12833">
    <property type="entry name" value="HTH_18"/>
    <property type="match status" value="1"/>
</dbReference>
<proteinExistence type="predicted"/>
<keyword evidence="6" id="KW-1185">Reference proteome</keyword>
<dbReference type="Proteomes" id="UP001623592">
    <property type="component" value="Unassembled WGS sequence"/>
</dbReference>
<comment type="caution">
    <text evidence="5">The sequence shown here is derived from an EMBL/GenBank/DDBJ whole genome shotgun (WGS) entry which is preliminary data.</text>
</comment>
<evidence type="ECO:0000313" key="5">
    <source>
        <dbReference type="EMBL" id="MFL0253306.1"/>
    </source>
</evidence>
<gene>
    <name evidence="5" type="ORF">ACJDT4_23140</name>
</gene>
<dbReference type="InterPro" id="IPR020449">
    <property type="entry name" value="Tscrpt_reg_AraC-type_HTH"/>
</dbReference>
<accession>A0ABW8TM13</accession>
<dbReference type="Pfam" id="PF02311">
    <property type="entry name" value="AraC_binding"/>
    <property type="match status" value="1"/>
</dbReference>
<feature type="domain" description="HTH araC/xylS-type" evidence="4">
    <location>
        <begin position="202"/>
        <end position="300"/>
    </location>
</feature>
<dbReference type="InterPro" id="IPR009057">
    <property type="entry name" value="Homeodomain-like_sf"/>
</dbReference>
<dbReference type="PANTHER" id="PTHR43280:SF2">
    <property type="entry name" value="HTH-TYPE TRANSCRIPTIONAL REGULATOR EXSA"/>
    <property type="match status" value="1"/>
</dbReference>
<evidence type="ECO:0000256" key="2">
    <source>
        <dbReference type="ARBA" id="ARBA00023125"/>
    </source>
</evidence>
<name>A0ABW8TM13_9CLOT</name>
<dbReference type="SUPFAM" id="SSF51215">
    <property type="entry name" value="Regulatory protein AraC"/>
    <property type="match status" value="1"/>
</dbReference>
<dbReference type="InterPro" id="IPR037923">
    <property type="entry name" value="HTH-like"/>
</dbReference>
<dbReference type="Gene3D" id="1.10.10.60">
    <property type="entry name" value="Homeodomain-like"/>
    <property type="match status" value="2"/>
</dbReference>
<dbReference type="PROSITE" id="PS00041">
    <property type="entry name" value="HTH_ARAC_FAMILY_1"/>
    <property type="match status" value="1"/>
</dbReference>
<dbReference type="InterPro" id="IPR018060">
    <property type="entry name" value="HTH_AraC"/>
</dbReference>
<dbReference type="Gene3D" id="2.60.120.10">
    <property type="entry name" value="Jelly Rolls"/>
    <property type="match status" value="1"/>
</dbReference>
<keyword evidence="2" id="KW-0238">DNA-binding</keyword>
<dbReference type="SMART" id="SM00342">
    <property type="entry name" value="HTH_ARAC"/>
    <property type="match status" value="1"/>
</dbReference>
<organism evidence="5 6">
    <name type="scientific">Clostridium neuense</name>
    <dbReference type="NCBI Taxonomy" id="1728934"/>
    <lineage>
        <taxon>Bacteria</taxon>
        <taxon>Bacillati</taxon>
        <taxon>Bacillota</taxon>
        <taxon>Clostridia</taxon>
        <taxon>Eubacteriales</taxon>
        <taxon>Clostridiaceae</taxon>
        <taxon>Clostridium</taxon>
    </lineage>
</organism>
<dbReference type="EMBL" id="JBJIAA010000032">
    <property type="protein sequence ID" value="MFL0253306.1"/>
    <property type="molecule type" value="Genomic_DNA"/>
</dbReference>